<dbReference type="FunFam" id="1.10.10.200:FF:000002">
    <property type="entry name" value="Probable transcriptional regulatory protein CLM62_37755"/>
    <property type="match status" value="1"/>
</dbReference>
<comment type="subcellular location">
    <subcellularLocation>
        <location evidence="6">Cytoplasm</location>
    </subcellularLocation>
</comment>
<dbReference type="GO" id="GO:0006355">
    <property type="term" value="P:regulation of DNA-templated transcription"/>
    <property type="evidence" value="ECO:0007669"/>
    <property type="project" value="UniProtKB-UniRule"/>
</dbReference>
<dbReference type="PANTHER" id="PTHR12532">
    <property type="entry name" value="TRANSLATIONAL ACTIVATOR OF CYTOCHROME C OXIDASE 1"/>
    <property type="match status" value="1"/>
</dbReference>
<dbReference type="InterPro" id="IPR029072">
    <property type="entry name" value="YebC-like"/>
</dbReference>
<comment type="similarity">
    <text evidence="1 6">Belongs to the TACO1 family.</text>
</comment>
<evidence type="ECO:0000256" key="6">
    <source>
        <dbReference type="HAMAP-Rule" id="MF_00693"/>
    </source>
</evidence>
<sequence>MSGHSKWHTIKHKKGAADAKRGKIFTKIIKEITVAARMGGGDIEANPRLRTIVLKAKDANMPKDNIERAIKKGTGDLEGVSYTEGMYEGYGLGGVAILVETLTDNKNRTAADVRSIFTKAGGNLGESGSVSYMFNRKGVITLSTETCDEDAVFNAALEAGAEDVVTEDGIIEVMTDPQDFESVRDALEEGGFKREMAEVSMIADQMITLDDEKTRKVLKLIEKLEDNDDVQNVYSNMDLPEDFDPEAE</sequence>
<keyword evidence="3 6" id="KW-0805">Transcription regulation</keyword>
<dbReference type="NCBIfam" id="NF001030">
    <property type="entry name" value="PRK00110.1"/>
    <property type="match status" value="1"/>
</dbReference>
<evidence type="ECO:0000256" key="5">
    <source>
        <dbReference type="ARBA" id="ARBA00023163"/>
    </source>
</evidence>
<dbReference type="EMBL" id="JAQQAL010000010">
    <property type="protein sequence ID" value="MDC7225974.1"/>
    <property type="molecule type" value="Genomic_DNA"/>
</dbReference>
<dbReference type="SUPFAM" id="SSF75625">
    <property type="entry name" value="YebC-like"/>
    <property type="match status" value="1"/>
</dbReference>
<dbReference type="InterPro" id="IPR002876">
    <property type="entry name" value="Transcrip_reg_TACO1-like"/>
</dbReference>
<dbReference type="NCBIfam" id="TIGR01033">
    <property type="entry name" value="YebC/PmpR family DNA-binding transcriptional regulator"/>
    <property type="match status" value="1"/>
</dbReference>
<dbReference type="GO" id="GO:0005829">
    <property type="term" value="C:cytosol"/>
    <property type="evidence" value="ECO:0007669"/>
    <property type="project" value="TreeGrafter"/>
</dbReference>
<reference evidence="9 10" key="1">
    <citation type="submission" date="2022-12" db="EMBL/GenBank/DDBJ databases">
        <title>Metagenome assembled genome from gulf of manar.</title>
        <authorList>
            <person name="Kohli P."/>
            <person name="Pk S."/>
            <person name="Venkata Ramana C."/>
            <person name="Sasikala C."/>
        </authorList>
    </citation>
    <scope>NUCLEOTIDE SEQUENCE [LARGE SCALE GENOMIC DNA]</scope>
    <source>
        <strain evidence="9">JB008</strain>
    </source>
</reference>
<evidence type="ECO:0000313" key="10">
    <source>
        <dbReference type="Proteomes" id="UP001221217"/>
    </source>
</evidence>
<dbReference type="FunFam" id="3.30.70.980:FF:000002">
    <property type="entry name" value="Probable transcriptional regulatory protein YebC"/>
    <property type="match status" value="1"/>
</dbReference>
<dbReference type="HAMAP" id="MF_00693">
    <property type="entry name" value="Transcrip_reg_TACO1"/>
    <property type="match status" value="1"/>
</dbReference>
<dbReference type="Gene3D" id="1.10.10.200">
    <property type="match status" value="1"/>
</dbReference>
<proteinExistence type="inferred from homology"/>
<evidence type="ECO:0000256" key="3">
    <source>
        <dbReference type="ARBA" id="ARBA00023015"/>
    </source>
</evidence>
<comment type="caution">
    <text evidence="9">The sequence shown here is derived from an EMBL/GenBank/DDBJ whole genome shotgun (WGS) entry which is preliminary data.</text>
</comment>
<evidence type="ECO:0000313" key="9">
    <source>
        <dbReference type="EMBL" id="MDC7225974.1"/>
    </source>
</evidence>
<keyword evidence="4 6" id="KW-0238">DNA-binding</keyword>
<name>A0AAJ1IB68_9SPIO</name>
<dbReference type="InterPro" id="IPR049083">
    <property type="entry name" value="TACO1_YebC_N"/>
</dbReference>
<evidence type="ECO:0000256" key="4">
    <source>
        <dbReference type="ARBA" id="ARBA00023125"/>
    </source>
</evidence>
<dbReference type="PANTHER" id="PTHR12532:SF6">
    <property type="entry name" value="TRANSCRIPTIONAL REGULATORY PROTEIN YEBC-RELATED"/>
    <property type="match status" value="1"/>
</dbReference>
<accession>A0AAJ1IB68</accession>
<dbReference type="Proteomes" id="UP001221217">
    <property type="component" value="Unassembled WGS sequence"/>
</dbReference>
<keyword evidence="2 6" id="KW-0963">Cytoplasm</keyword>
<dbReference type="Pfam" id="PF20772">
    <property type="entry name" value="TACO1_YebC_N"/>
    <property type="match status" value="1"/>
</dbReference>
<dbReference type="Gene3D" id="3.30.70.980">
    <property type="match status" value="2"/>
</dbReference>
<dbReference type="NCBIfam" id="NF009044">
    <property type="entry name" value="PRK12378.1"/>
    <property type="match status" value="1"/>
</dbReference>
<evidence type="ECO:0000259" key="7">
    <source>
        <dbReference type="Pfam" id="PF01709"/>
    </source>
</evidence>
<dbReference type="InterPro" id="IPR026564">
    <property type="entry name" value="Transcrip_reg_TACO1-like_dom3"/>
</dbReference>
<protein>
    <recommendedName>
        <fullName evidence="6">Probable transcriptional regulatory protein PQJ61_04335</fullName>
    </recommendedName>
</protein>
<feature type="domain" description="TACO1/YebC-like N-terminal" evidence="8">
    <location>
        <begin position="5"/>
        <end position="75"/>
    </location>
</feature>
<dbReference type="InterPro" id="IPR048300">
    <property type="entry name" value="TACO1_YebC-like_2nd/3rd_dom"/>
</dbReference>
<dbReference type="InterPro" id="IPR017856">
    <property type="entry name" value="Integrase-like_N"/>
</dbReference>
<keyword evidence="5 6" id="KW-0804">Transcription</keyword>
<organism evidence="9 10">
    <name type="scientific">Candidatus Thalassospirochaeta sargassi</name>
    <dbReference type="NCBI Taxonomy" id="3119039"/>
    <lineage>
        <taxon>Bacteria</taxon>
        <taxon>Pseudomonadati</taxon>
        <taxon>Spirochaetota</taxon>
        <taxon>Spirochaetia</taxon>
        <taxon>Spirochaetales</taxon>
        <taxon>Spirochaetaceae</taxon>
        <taxon>Candidatus Thalassospirochaeta</taxon>
    </lineage>
</organism>
<evidence type="ECO:0000259" key="8">
    <source>
        <dbReference type="Pfam" id="PF20772"/>
    </source>
</evidence>
<dbReference type="GO" id="GO:0003677">
    <property type="term" value="F:DNA binding"/>
    <property type="evidence" value="ECO:0007669"/>
    <property type="project" value="UniProtKB-UniRule"/>
</dbReference>
<dbReference type="Pfam" id="PF01709">
    <property type="entry name" value="Transcrip_reg"/>
    <property type="match status" value="1"/>
</dbReference>
<evidence type="ECO:0000256" key="1">
    <source>
        <dbReference type="ARBA" id="ARBA00008724"/>
    </source>
</evidence>
<dbReference type="AlphaFoldDB" id="A0AAJ1IB68"/>
<feature type="domain" description="TACO1/YebC-like second and third" evidence="7">
    <location>
        <begin position="82"/>
        <end position="237"/>
    </location>
</feature>
<gene>
    <name evidence="9" type="ORF">PQJ61_04335</name>
</gene>
<evidence type="ECO:0000256" key="2">
    <source>
        <dbReference type="ARBA" id="ARBA00022490"/>
    </source>
</evidence>